<evidence type="ECO:0000313" key="2">
    <source>
        <dbReference type="EMBL" id="STZ04916.1"/>
    </source>
</evidence>
<dbReference type="EMBL" id="UGPY01000004">
    <property type="protein sequence ID" value="STZ04916.1"/>
    <property type="molecule type" value="Genomic_DNA"/>
</dbReference>
<protein>
    <submittedName>
        <fullName evidence="2">Uncharacterized protein</fullName>
    </submittedName>
</protein>
<sequence>MMTVLMSVCGILTIILAIASIWYFVKSLILLGRNNVLLGIAGLFFWPLTQIIFYLAERRRLPTEDKKVLIHSVWMWIAVVIFGTLTAISLGLMQKA</sequence>
<dbReference type="KEGG" id="mos:AXE82_11655"/>
<keyword evidence="1" id="KW-0472">Membrane</keyword>
<gene>
    <name evidence="2" type="ORF">NCTC10465_02371</name>
</gene>
<name>A0A378QVH8_FAUOS</name>
<dbReference type="RefSeq" id="WP_062335206.1">
    <property type="nucleotide sequence ID" value="NZ_CP014238.1"/>
</dbReference>
<feature type="transmembrane region" description="Helical" evidence="1">
    <location>
        <begin position="5"/>
        <end position="24"/>
    </location>
</feature>
<reference evidence="2 3" key="1">
    <citation type="submission" date="2018-06" db="EMBL/GenBank/DDBJ databases">
        <authorList>
            <consortium name="Pathogen Informatics"/>
            <person name="Doyle S."/>
        </authorList>
    </citation>
    <scope>NUCLEOTIDE SEQUENCE [LARGE SCALE GENOMIC DNA]</scope>
    <source>
        <strain evidence="2 3">NCTC10465</strain>
    </source>
</reference>
<accession>A0A378QVH8</accession>
<dbReference type="GeneID" id="35779521"/>
<keyword evidence="3" id="KW-1185">Reference proteome</keyword>
<proteinExistence type="predicted"/>
<evidence type="ECO:0000256" key="1">
    <source>
        <dbReference type="SAM" id="Phobius"/>
    </source>
</evidence>
<organism evidence="2 3">
    <name type="scientific">Faucicola osloensis</name>
    <name type="common">Moraxella osloensis</name>
    <dbReference type="NCBI Taxonomy" id="34062"/>
    <lineage>
        <taxon>Bacteria</taxon>
        <taxon>Pseudomonadati</taxon>
        <taxon>Pseudomonadota</taxon>
        <taxon>Gammaproteobacteria</taxon>
        <taxon>Moraxellales</taxon>
        <taxon>Moraxellaceae</taxon>
        <taxon>Faucicola</taxon>
    </lineage>
</organism>
<keyword evidence="1" id="KW-0812">Transmembrane</keyword>
<dbReference type="AlphaFoldDB" id="A0A378QVH8"/>
<feature type="transmembrane region" description="Helical" evidence="1">
    <location>
        <begin position="36"/>
        <end position="56"/>
    </location>
</feature>
<keyword evidence="1" id="KW-1133">Transmembrane helix</keyword>
<feature type="transmembrane region" description="Helical" evidence="1">
    <location>
        <begin position="68"/>
        <end position="93"/>
    </location>
</feature>
<evidence type="ECO:0000313" key="3">
    <source>
        <dbReference type="Proteomes" id="UP000255230"/>
    </source>
</evidence>
<dbReference type="Proteomes" id="UP000255230">
    <property type="component" value="Unassembled WGS sequence"/>
</dbReference>